<feature type="transmembrane region" description="Helical" evidence="7">
    <location>
        <begin position="553"/>
        <end position="573"/>
    </location>
</feature>
<dbReference type="GO" id="GO:0016020">
    <property type="term" value="C:membrane"/>
    <property type="evidence" value="ECO:0007669"/>
    <property type="project" value="UniProtKB-SubCell"/>
</dbReference>
<dbReference type="OMA" id="RTIGPMV"/>
<dbReference type="PRINTS" id="PR01035">
    <property type="entry name" value="TCRTETA"/>
</dbReference>
<dbReference type="Proteomes" id="UP000051952">
    <property type="component" value="Unassembled WGS sequence"/>
</dbReference>
<feature type="signal peptide" evidence="8">
    <location>
        <begin position="1"/>
        <end position="19"/>
    </location>
</feature>
<proteinExistence type="predicted"/>
<feature type="transmembrane region" description="Helical" evidence="7">
    <location>
        <begin position="447"/>
        <end position="468"/>
    </location>
</feature>
<organism evidence="9 10">
    <name type="scientific">Bodo saltans</name>
    <name type="common">Flagellated protozoan</name>
    <dbReference type="NCBI Taxonomy" id="75058"/>
    <lineage>
        <taxon>Eukaryota</taxon>
        <taxon>Discoba</taxon>
        <taxon>Euglenozoa</taxon>
        <taxon>Kinetoplastea</taxon>
        <taxon>Metakinetoplastina</taxon>
        <taxon>Eubodonida</taxon>
        <taxon>Bodonidae</taxon>
        <taxon>Bodo</taxon>
    </lineage>
</organism>
<sequence length="609" mass="66820">MKPLQLLTFSLVLINEALCTTVMFPFVGKFITVLDKSMDESSAGYYSGILLGAYQGAMTIFCSRWGQVSDVVGRKPVFLIGFCSGAFCMFMVGMSESLWMAILFRVLHGVCAANAPLAKTYAAEVTEKENLAKVFGLLSVTWSFGAFVGPMIGGFLYEPATSPFLSKFAIFSSPDSLFVTRPALLPCATIAAYTLVAAALTSAFLPESNMRAIGFRGWVLERFFSKRRYGLSTTVDNDDDTAPAVPVPLDTHGNHRDGGEEEARELVAMEQHPSVVGGEGKHNHRGRRILADSDDDAARSVSNSSIVSIDLEYTSAPPILLHHSEASPHPHRKRDGDDDDESHTSDHRSRNDDATSSSSSSRSEFSWGHLLRHPILRRCIPMYMALCAYNIVYSEILPLYGIALQKDEGLQISTTDIGFVFTANAAISVVMNLLFPHVTKRCTTLFLWRACNLMFAATVMLNGVTTSLNSYHSRSLTMGWLIFLAFFRCTASTWCFSLSMMFVANAAPPEHLGKVTGMSHSFGSLMRSLWPLVAAPMFAWSISSHHWFPFNHYLVFAVSALLALYAYYLSLSLTEDDVMNPNKIPQNATSAATTPRTTIGTGSVSDDEA</sequence>
<feature type="region of interest" description="Disordered" evidence="6">
    <location>
        <begin position="584"/>
        <end position="609"/>
    </location>
</feature>
<feature type="chain" id="PRO_5006623348" description="MFS transporter" evidence="8">
    <location>
        <begin position="20"/>
        <end position="609"/>
    </location>
</feature>
<feature type="transmembrane region" description="Helical" evidence="7">
    <location>
        <begin position="77"/>
        <end position="94"/>
    </location>
</feature>
<keyword evidence="2" id="KW-0813">Transport</keyword>
<feature type="transmembrane region" description="Helical" evidence="7">
    <location>
        <begin position="417"/>
        <end position="435"/>
    </location>
</feature>
<evidence type="ECO:0000313" key="9">
    <source>
        <dbReference type="EMBL" id="CUI15000.1"/>
    </source>
</evidence>
<dbReference type="SUPFAM" id="SSF103473">
    <property type="entry name" value="MFS general substrate transporter"/>
    <property type="match status" value="1"/>
</dbReference>
<dbReference type="OrthoDB" id="419616at2759"/>
<dbReference type="EMBL" id="CYKH01001743">
    <property type="protein sequence ID" value="CUI15000.1"/>
    <property type="molecule type" value="Genomic_DNA"/>
</dbReference>
<evidence type="ECO:0000313" key="10">
    <source>
        <dbReference type="Proteomes" id="UP000051952"/>
    </source>
</evidence>
<protein>
    <recommendedName>
        <fullName evidence="11">MFS transporter</fullName>
    </recommendedName>
</protein>
<feature type="compositionally biased region" description="Basic and acidic residues" evidence="6">
    <location>
        <begin position="342"/>
        <end position="353"/>
    </location>
</feature>
<keyword evidence="5 7" id="KW-0472">Membrane</keyword>
<comment type="subcellular location">
    <subcellularLocation>
        <location evidence="1">Membrane</location>
        <topology evidence="1">Multi-pass membrane protein</topology>
    </subcellularLocation>
</comment>
<feature type="transmembrane region" description="Helical" evidence="7">
    <location>
        <begin position="134"/>
        <end position="157"/>
    </location>
</feature>
<evidence type="ECO:0000256" key="5">
    <source>
        <dbReference type="ARBA" id="ARBA00023136"/>
    </source>
</evidence>
<evidence type="ECO:0000256" key="8">
    <source>
        <dbReference type="SAM" id="SignalP"/>
    </source>
</evidence>
<keyword evidence="10" id="KW-1185">Reference proteome</keyword>
<name>A0A0S4KJ45_BODSA</name>
<dbReference type="VEuPathDB" id="TriTrypDB:BSAL_01940c"/>
<evidence type="ECO:0000256" key="6">
    <source>
        <dbReference type="SAM" id="MobiDB-lite"/>
    </source>
</evidence>
<feature type="transmembrane region" description="Helical" evidence="7">
    <location>
        <begin position="43"/>
        <end position="65"/>
    </location>
</feature>
<evidence type="ECO:0000256" key="1">
    <source>
        <dbReference type="ARBA" id="ARBA00004141"/>
    </source>
</evidence>
<dbReference type="AlphaFoldDB" id="A0A0S4KJ45"/>
<dbReference type="CDD" id="cd06174">
    <property type="entry name" value="MFS"/>
    <property type="match status" value="1"/>
</dbReference>
<feature type="transmembrane region" description="Helical" evidence="7">
    <location>
        <begin position="183"/>
        <end position="205"/>
    </location>
</feature>
<dbReference type="InterPro" id="IPR001958">
    <property type="entry name" value="Tet-R_TetA/multi-R_MdtG-like"/>
</dbReference>
<feature type="transmembrane region" description="Helical" evidence="7">
    <location>
        <begin position="480"/>
        <end position="507"/>
    </location>
</feature>
<reference evidence="10" key="1">
    <citation type="submission" date="2015-09" db="EMBL/GenBank/DDBJ databases">
        <authorList>
            <consortium name="Pathogen Informatics"/>
        </authorList>
    </citation>
    <scope>NUCLEOTIDE SEQUENCE [LARGE SCALE GENOMIC DNA]</scope>
    <source>
        <strain evidence="10">Lake Konstanz</strain>
    </source>
</reference>
<feature type="region of interest" description="Disordered" evidence="6">
    <location>
        <begin position="321"/>
        <end position="362"/>
    </location>
</feature>
<feature type="transmembrane region" description="Helical" evidence="7">
    <location>
        <begin position="100"/>
        <end position="122"/>
    </location>
</feature>
<feature type="transmembrane region" description="Helical" evidence="7">
    <location>
        <begin position="528"/>
        <end position="547"/>
    </location>
</feature>
<dbReference type="PANTHER" id="PTHR23504">
    <property type="entry name" value="MAJOR FACILITATOR SUPERFAMILY DOMAIN-CONTAINING PROTEIN 10"/>
    <property type="match status" value="1"/>
</dbReference>
<feature type="region of interest" description="Disordered" evidence="6">
    <location>
        <begin position="235"/>
        <end position="296"/>
    </location>
</feature>
<dbReference type="Gene3D" id="1.20.1250.20">
    <property type="entry name" value="MFS general substrate transporter like domains"/>
    <property type="match status" value="2"/>
</dbReference>
<keyword evidence="8" id="KW-0732">Signal</keyword>
<evidence type="ECO:0000256" key="3">
    <source>
        <dbReference type="ARBA" id="ARBA00022692"/>
    </source>
</evidence>
<dbReference type="InterPro" id="IPR036259">
    <property type="entry name" value="MFS_trans_sf"/>
</dbReference>
<dbReference type="InterPro" id="IPR011701">
    <property type="entry name" value="MFS"/>
</dbReference>
<evidence type="ECO:0000256" key="2">
    <source>
        <dbReference type="ARBA" id="ARBA00022448"/>
    </source>
</evidence>
<gene>
    <name evidence="9" type="ORF">BSAL_01940c</name>
</gene>
<feature type="transmembrane region" description="Helical" evidence="7">
    <location>
        <begin position="382"/>
        <end position="405"/>
    </location>
</feature>
<evidence type="ECO:0000256" key="4">
    <source>
        <dbReference type="ARBA" id="ARBA00022989"/>
    </source>
</evidence>
<dbReference type="GO" id="GO:0022857">
    <property type="term" value="F:transmembrane transporter activity"/>
    <property type="evidence" value="ECO:0007669"/>
    <property type="project" value="InterPro"/>
</dbReference>
<evidence type="ECO:0008006" key="11">
    <source>
        <dbReference type="Google" id="ProtNLM"/>
    </source>
</evidence>
<dbReference type="PANTHER" id="PTHR23504:SF15">
    <property type="entry name" value="MAJOR FACILITATOR SUPERFAMILY (MFS) PROFILE DOMAIN-CONTAINING PROTEIN"/>
    <property type="match status" value="1"/>
</dbReference>
<dbReference type="Pfam" id="PF07690">
    <property type="entry name" value="MFS_1"/>
    <property type="match status" value="2"/>
</dbReference>
<accession>A0A0S4KJ45</accession>
<evidence type="ECO:0000256" key="7">
    <source>
        <dbReference type="SAM" id="Phobius"/>
    </source>
</evidence>
<keyword evidence="3 7" id="KW-0812">Transmembrane</keyword>
<keyword evidence="4 7" id="KW-1133">Transmembrane helix</keyword>